<keyword evidence="8 9" id="KW-0472">Membrane</keyword>
<proteinExistence type="inferred from homology"/>
<evidence type="ECO:0000259" key="10">
    <source>
        <dbReference type="Pfam" id="PF01061"/>
    </source>
</evidence>
<dbReference type="GO" id="GO:0015774">
    <property type="term" value="P:polysaccharide transport"/>
    <property type="evidence" value="ECO:0007669"/>
    <property type="project" value="UniProtKB-KW"/>
</dbReference>
<dbReference type="Proteomes" id="UP000480266">
    <property type="component" value="Unassembled WGS sequence"/>
</dbReference>
<evidence type="ECO:0000256" key="5">
    <source>
        <dbReference type="ARBA" id="ARBA00022692"/>
    </source>
</evidence>
<keyword evidence="3" id="KW-0813">Transport</keyword>
<evidence type="ECO:0000313" key="11">
    <source>
        <dbReference type="EMBL" id="NGX98244.1"/>
    </source>
</evidence>
<dbReference type="GO" id="GO:0005886">
    <property type="term" value="C:plasma membrane"/>
    <property type="evidence" value="ECO:0007669"/>
    <property type="project" value="UniProtKB-SubCell"/>
</dbReference>
<organism evidence="11 12">
    <name type="scientific">Candidatus Afipia apatlaquensis</name>
    <dbReference type="NCBI Taxonomy" id="2712852"/>
    <lineage>
        <taxon>Bacteria</taxon>
        <taxon>Pseudomonadati</taxon>
        <taxon>Pseudomonadota</taxon>
        <taxon>Alphaproteobacteria</taxon>
        <taxon>Hyphomicrobiales</taxon>
        <taxon>Nitrobacteraceae</taxon>
        <taxon>Afipia</taxon>
    </lineage>
</organism>
<dbReference type="InterPro" id="IPR013525">
    <property type="entry name" value="ABC2_TM"/>
</dbReference>
<accession>A0A7C9RIK5</accession>
<comment type="caution">
    <text evidence="11">The sequence shown here is derived from an EMBL/GenBank/DDBJ whole genome shotgun (WGS) entry which is preliminary data.</text>
</comment>
<feature type="transmembrane region" description="Helical" evidence="9">
    <location>
        <begin position="228"/>
        <end position="247"/>
    </location>
</feature>
<protein>
    <submittedName>
        <fullName evidence="11">ABC transporter permease</fullName>
    </submittedName>
</protein>
<evidence type="ECO:0000313" key="12">
    <source>
        <dbReference type="Proteomes" id="UP000480266"/>
    </source>
</evidence>
<gene>
    <name evidence="11" type="ORF">G4V63_24460</name>
</gene>
<evidence type="ECO:0000256" key="7">
    <source>
        <dbReference type="ARBA" id="ARBA00023047"/>
    </source>
</evidence>
<comment type="subcellular location">
    <subcellularLocation>
        <location evidence="1">Cell membrane</location>
        <topology evidence="1">Multi-pass membrane protein</topology>
    </subcellularLocation>
</comment>
<dbReference type="AlphaFoldDB" id="A0A7C9RIK5"/>
<evidence type="ECO:0000256" key="4">
    <source>
        <dbReference type="ARBA" id="ARBA00022475"/>
    </source>
</evidence>
<evidence type="ECO:0000256" key="9">
    <source>
        <dbReference type="SAM" id="Phobius"/>
    </source>
</evidence>
<comment type="similarity">
    <text evidence="2">Belongs to the ABC-2 integral membrane protein family.</text>
</comment>
<dbReference type="PANTHER" id="PTHR30413">
    <property type="entry name" value="INNER MEMBRANE TRANSPORT PERMEASE"/>
    <property type="match status" value="1"/>
</dbReference>
<feature type="transmembrane region" description="Helical" evidence="9">
    <location>
        <begin position="110"/>
        <end position="134"/>
    </location>
</feature>
<keyword evidence="12" id="KW-1185">Reference proteome</keyword>
<evidence type="ECO:0000256" key="2">
    <source>
        <dbReference type="ARBA" id="ARBA00007783"/>
    </source>
</evidence>
<evidence type="ECO:0000256" key="6">
    <source>
        <dbReference type="ARBA" id="ARBA00022989"/>
    </source>
</evidence>
<dbReference type="GO" id="GO:0015920">
    <property type="term" value="P:lipopolysaccharide transport"/>
    <property type="evidence" value="ECO:0007669"/>
    <property type="project" value="TreeGrafter"/>
</dbReference>
<feature type="transmembrane region" description="Helical" evidence="9">
    <location>
        <begin position="140"/>
        <end position="162"/>
    </location>
</feature>
<feature type="domain" description="ABC-2 type transporter transmembrane" evidence="10">
    <location>
        <begin position="19"/>
        <end position="217"/>
    </location>
</feature>
<keyword evidence="7" id="KW-0625">Polysaccharide transport</keyword>
<feature type="transmembrane region" description="Helical" evidence="9">
    <location>
        <begin position="32"/>
        <end position="53"/>
    </location>
</feature>
<dbReference type="GO" id="GO:0140359">
    <property type="term" value="F:ABC-type transporter activity"/>
    <property type="evidence" value="ECO:0007669"/>
    <property type="project" value="InterPro"/>
</dbReference>
<reference evidence="11" key="1">
    <citation type="submission" date="2020-02" db="EMBL/GenBank/DDBJ databases">
        <title>Draft genome sequence of Candidatus Afipia apatlaquensis IBT-C3, a potential strain for decolorization of textile dyes.</title>
        <authorList>
            <person name="Sanchez-Reyes A."/>
            <person name="Breton-Deval L."/>
            <person name="Mangelson H."/>
            <person name="Sanchez-Flores A."/>
        </authorList>
    </citation>
    <scope>NUCLEOTIDE SEQUENCE [LARGE SCALE GENOMIC DNA]</scope>
    <source>
        <strain evidence="11">IBT-C3</strain>
    </source>
</reference>
<keyword evidence="7" id="KW-0762">Sugar transport</keyword>
<keyword evidence="6 9" id="KW-1133">Transmembrane helix</keyword>
<feature type="transmembrane region" description="Helical" evidence="9">
    <location>
        <begin position="65"/>
        <end position="89"/>
    </location>
</feature>
<dbReference type="EMBL" id="JAAMRR010001242">
    <property type="protein sequence ID" value="NGX98244.1"/>
    <property type="molecule type" value="Genomic_DNA"/>
</dbReference>
<keyword evidence="5 9" id="KW-0812">Transmembrane</keyword>
<feature type="transmembrane region" description="Helical" evidence="9">
    <location>
        <begin position="174"/>
        <end position="190"/>
    </location>
</feature>
<sequence length="257" mass="29168">MALQDAVDGLSLWALWGKLGWNDILQRYRRSLLGPLWLTASMAVMVVSLGLVYSKIFKAELRDFMPFLCVGLLVWGYISAILSEAGALFTGAESYIKQIRLPYSVYVLRFMWSKVIVFAHNFVIYFGILIYFQIWPGITALYAIPGFLLVTVNGALTSMYLGMMSARFRDIPQIVASFIQIVFFITPIMWKPELLGGHENLIKFNPFFHLVEIVRAPLLGQLPSAGNYLAVALITALNAIFAILFFVRFRARISYWV</sequence>
<keyword evidence="4" id="KW-1003">Cell membrane</keyword>
<dbReference type="Pfam" id="PF01061">
    <property type="entry name" value="ABC2_membrane"/>
    <property type="match status" value="1"/>
</dbReference>
<name>A0A7C9RIK5_9BRAD</name>
<evidence type="ECO:0000256" key="3">
    <source>
        <dbReference type="ARBA" id="ARBA00022448"/>
    </source>
</evidence>
<dbReference type="PANTHER" id="PTHR30413:SF10">
    <property type="entry name" value="CAPSULE POLYSACCHARIDE EXPORT INNER-MEMBRANE PROTEIN CTRC"/>
    <property type="match status" value="1"/>
</dbReference>
<evidence type="ECO:0000256" key="8">
    <source>
        <dbReference type="ARBA" id="ARBA00023136"/>
    </source>
</evidence>
<evidence type="ECO:0000256" key="1">
    <source>
        <dbReference type="ARBA" id="ARBA00004651"/>
    </source>
</evidence>